<name>A0A0E9VIZ8_ANGAN</name>
<sequence>MAEDQQAVQAPSFRTIWSSSHLSL</sequence>
<accession>A0A0E9VIZ8</accession>
<organism evidence="1">
    <name type="scientific">Anguilla anguilla</name>
    <name type="common">European freshwater eel</name>
    <name type="synonym">Muraena anguilla</name>
    <dbReference type="NCBI Taxonomy" id="7936"/>
    <lineage>
        <taxon>Eukaryota</taxon>
        <taxon>Metazoa</taxon>
        <taxon>Chordata</taxon>
        <taxon>Craniata</taxon>
        <taxon>Vertebrata</taxon>
        <taxon>Euteleostomi</taxon>
        <taxon>Actinopterygii</taxon>
        <taxon>Neopterygii</taxon>
        <taxon>Teleostei</taxon>
        <taxon>Anguilliformes</taxon>
        <taxon>Anguillidae</taxon>
        <taxon>Anguilla</taxon>
    </lineage>
</organism>
<dbReference type="EMBL" id="GBXM01030535">
    <property type="protein sequence ID" value="JAH78042.1"/>
    <property type="molecule type" value="Transcribed_RNA"/>
</dbReference>
<reference evidence="1" key="2">
    <citation type="journal article" date="2015" name="Fish Shellfish Immunol.">
        <title>Early steps in the European eel (Anguilla anguilla)-Vibrio vulnificus interaction in the gills: Role of the RtxA13 toxin.</title>
        <authorList>
            <person name="Callol A."/>
            <person name="Pajuelo D."/>
            <person name="Ebbesson L."/>
            <person name="Teles M."/>
            <person name="MacKenzie S."/>
            <person name="Amaro C."/>
        </authorList>
    </citation>
    <scope>NUCLEOTIDE SEQUENCE</scope>
</reference>
<protein>
    <submittedName>
        <fullName evidence="1">Uncharacterized protein</fullName>
    </submittedName>
</protein>
<evidence type="ECO:0000313" key="1">
    <source>
        <dbReference type="EMBL" id="JAH78042.1"/>
    </source>
</evidence>
<proteinExistence type="predicted"/>
<reference evidence="1" key="1">
    <citation type="submission" date="2014-11" db="EMBL/GenBank/DDBJ databases">
        <authorList>
            <person name="Amaro Gonzalez C."/>
        </authorList>
    </citation>
    <scope>NUCLEOTIDE SEQUENCE</scope>
</reference>
<dbReference type="AlphaFoldDB" id="A0A0E9VIZ8"/>